<dbReference type="EMBL" id="CACVKT020006163">
    <property type="protein sequence ID" value="CAC5400109.1"/>
    <property type="molecule type" value="Genomic_DNA"/>
</dbReference>
<accession>A0A6J8CXB4</accession>
<dbReference type="PANTHER" id="PTHR47642:SF8">
    <property type="entry name" value="ATP-DEPENDENT DNA HELICASE"/>
    <property type="match status" value="1"/>
</dbReference>
<dbReference type="InterPro" id="IPR051055">
    <property type="entry name" value="PIF1_helicase"/>
</dbReference>
<dbReference type="InterPro" id="IPR012340">
    <property type="entry name" value="NA-bd_OB-fold"/>
</dbReference>
<organism evidence="3 4">
    <name type="scientific">Mytilus coruscus</name>
    <name type="common">Sea mussel</name>
    <dbReference type="NCBI Taxonomy" id="42192"/>
    <lineage>
        <taxon>Eukaryota</taxon>
        <taxon>Metazoa</taxon>
        <taxon>Spiralia</taxon>
        <taxon>Lophotrochozoa</taxon>
        <taxon>Mollusca</taxon>
        <taxon>Bivalvia</taxon>
        <taxon>Autobranchia</taxon>
        <taxon>Pteriomorphia</taxon>
        <taxon>Mytilida</taxon>
        <taxon>Mytiloidea</taxon>
        <taxon>Mytilidae</taxon>
        <taxon>Mytilinae</taxon>
        <taxon>Mytilus</taxon>
    </lineage>
</organism>
<dbReference type="OrthoDB" id="7791359at2759"/>
<evidence type="ECO:0000256" key="1">
    <source>
        <dbReference type="SAM" id="MobiDB-lite"/>
    </source>
</evidence>
<dbReference type="Gene3D" id="2.40.50.140">
    <property type="entry name" value="Nucleic acid-binding proteins"/>
    <property type="match status" value="1"/>
</dbReference>
<dbReference type="PANTHER" id="PTHR47642">
    <property type="entry name" value="ATP-DEPENDENT DNA HELICASE"/>
    <property type="match status" value="1"/>
</dbReference>
<feature type="domain" description="DUF6570" evidence="2">
    <location>
        <begin position="2"/>
        <end position="115"/>
    </location>
</feature>
<evidence type="ECO:0000313" key="4">
    <source>
        <dbReference type="Proteomes" id="UP000507470"/>
    </source>
</evidence>
<dbReference type="Proteomes" id="UP000507470">
    <property type="component" value="Unassembled WGS sequence"/>
</dbReference>
<keyword evidence="4" id="KW-1185">Reference proteome</keyword>
<evidence type="ECO:0000259" key="2">
    <source>
        <dbReference type="Pfam" id="PF20209"/>
    </source>
</evidence>
<dbReference type="SUPFAM" id="SSF52540">
    <property type="entry name" value="P-loop containing nucleoside triphosphate hydrolases"/>
    <property type="match status" value="1"/>
</dbReference>
<feature type="region of interest" description="Disordered" evidence="1">
    <location>
        <begin position="513"/>
        <end position="532"/>
    </location>
</feature>
<dbReference type="SUPFAM" id="SSF50249">
    <property type="entry name" value="Nucleic acid-binding proteins"/>
    <property type="match status" value="1"/>
</dbReference>
<dbReference type="Pfam" id="PF20209">
    <property type="entry name" value="DUF6570"/>
    <property type="match status" value="1"/>
</dbReference>
<reference evidence="3 4" key="1">
    <citation type="submission" date="2020-06" db="EMBL/GenBank/DDBJ databases">
        <authorList>
            <person name="Li R."/>
            <person name="Bekaert M."/>
        </authorList>
    </citation>
    <scope>NUCLEOTIDE SEQUENCE [LARGE SCALE GENOMIC DNA]</scope>
    <source>
        <strain evidence="4">wild</strain>
    </source>
</reference>
<dbReference type="AlphaFoldDB" id="A0A6J8CXB4"/>
<dbReference type="InterPro" id="IPR027417">
    <property type="entry name" value="P-loop_NTPase"/>
</dbReference>
<proteinExistence type="predicted"/>
<dbReference type="InterPro" id="IPR046700">
    <property type="entry name" value="DUF6570"/>
</dbReference>
<gene>
    <name evidence="3" type="ORF">MCOR_34323</name>
</gene>
<sequence length="1279" mass="146145">MKFPPIPNELLGLTNLEQRLISPRIPFMSIRQQPRGGQLCMKGNVVNVPADINKTVRVLPRTLDNDETVFVKLKRKISFKHSVAQEMIRPNRVIDAVKLLTGKNLFKSEGIHIDSNWSLESRSNEMPPSEADTGIHNLTNDGCDSWDEEQNHENQPSGNLDTMLNPIGFRQYKQVLNIAPGEGNTPLGIFQDYNSEFLAFPSIYCGETRMPNNLRLVPLHYSTISKWELRNVDRRVAMSIPNIFFKMKKLQIKYIQDRIQLAIRKCKLQGKKITVHDVLAPGAVDNLIKHNEGYQILRQIRGSTAYWEVAKKDLFGMIRQLGIPHFFVSLSAAETKWKNLLITLGKLVNKKEYSTSDVDEMSWQDKCHLINSDPVTCVRASQEAKENNMNLKHQMRHISNQFLTHVEVSAQEAAYFVLQLPMRRSSRSFLFLNTGPPNERITLLKSVAKLEEMSSTSTNVEADNVVKRYQRRPKELLKLCLADYASWYDVSYPKRNKPGKSDKLNALSELPEVDDNDCLEDGPQHENVEDPQEDEPLVLLDSFDHMQSCTDKEICMSDGGILKKRKTQKILKYVRFNKDHDTENYYRELIMLFHPWINEERDIPDSYSLLKQLYAQNSVCIEKQKKLYERNRGLIEQVESYNGDQNTFDDNMNTEFMPENLHAEENDRSEGLTLSEKYGCFDPGRPEQYDVGLDIGITRKQIGDDDCLMKMPDNDYRELLKPVTDSWIFHNTATEYGDLAANLWQDNFSLYELKTIMRQKGDREFAELLNRLREGHHTHSDIDTLKSRVVETETGSLSSMPHLFTTCAEVGIFNEYVFSQTSSKSDTIECIDSVTGDLSETLHDDALKRVPNDPSKTMGLYKNLKIAEGLQIEINLNINIEDGLTNGAAGKVMLLDYRIENSNRCSIIWVMFDDMSIGKEQRRQFQYLRNNQIDKTWTPIFEVTRKFLINNNQSYQILRRQFPIRLAAAKTIHKSQGSTKMFTIAKLKQQSSNSPYRVPIKVQTVHVGATNTYIRDGQTKSNTTIGFADQTGAIKGQCFDITKMNTIKPQSTLMIRNYIYRDQMIIITSASKVSVTGGVGDIAEEYRTQAVELAKPPAPPAVMPIELAKKTTPDQFVSVKGKVMRVDAIVERVTQRTQETIKLRQIYVKDHTAEVKISLWRSLAENTIEVGKTIKVTFLKINLHKVEISLQTIPQSTLEFVSEQHSVTVDGFYKEEDTFYLVCKHEGDIFSDYKCPLAALQDIVAEDEEIEAVIKGMIPFTANIVVSGNNTVSSVSIDI</sequence>
<protein>
    <recommendedName>
        <fullName evidence="2">DUF6570 domain-containing protein</fullName>
    </recommendedName>
</protein>
<evidence type="ECO:0000313" key="3">
    <source>
        <dbReference type="EMBL" id="CAC5400109.1"/>
    </source>
</evidence>
<name>A0A6J8CXB4_MYTCO</name>